<feature type="chain" id="PRO_5044601589" description="Tetratricopeptide repeat protein" evidence="1">
    <location>
        <begin position="24"/>
        <end position="217"/>
    </location>
</feature>
<feature type="signal peptide" evidence="1">
    <location>
        <begin position="1"/>
        <end position="23"/>
    </location>
</feature>
<keyword evidence="1" id="KW-0732">Signal</keyword>
<evidence type="ECO:0000313" key="5">
    <source>
        <dbReference type="Proteomes" id="UP000628442"/>
    </source>
</evidence>
<dbReference type="OrthoDB" id="5916568at2"/>
<evidence type="ECO:0000313" key="2">
    <source>
        <dbReference type="EMBL" id="GGY32825.1"/>
    </source>
</evidence>
<dbReference type="AlphaFoldDB" id="A0A411WUP4"/>
<organism evidence="2 5">
    <name type="scientific">Pseudoduganella albidiflava</name>
    <dbReference type="NCBI Taxonomy" id="321983"/>
    <lineage>
        <taxon>Bacteria</taxon>
        <taxon>Pseudomonadati</taxon>
        <taxon>Pseudomonadota</taxon>
        <taxon>Betaproteobacteria</taxon>
        <taxon>Burkholderiales</taxon>
        <taxon>Oxalobacteraceae</taxon>
        <taxon>Telluria group</taxon>
        <taxon>Pseudoduganella</taxon>
    </lineage>
</organism>
<sequence>MKLPLFALLLAASFAAAGAPAHASSPFAQARDQFLAATRGDTAARDAAIEAFAKLAESQPEHPVYLAYHGAALTLKGRDASKPWEKMRFAEQGADRIEKALARLGPQHDAAIADGSPESIETRAVAANSLLALPAIMHRGGPGKRALQAALDSPLLDGAHAATRASVFGAAARLAAKEGRAADEAQWQRRIVALPANAAGIAAMRERAAARLKELGQ</sequence>
<reference evidence="2" key="3">
    <citation type="submission" date="2022-12" db="EMBL/GenBank/DDBJ databases">
        <authorList>
            <person name="Sun Q."/>
            <person name="Kim S."/>
        </authorList>
    </citation>
    <scope>NUCLEOTIDE SEQUENCE</scope>
    <source>
        <strain evidence="2">KCTC 12343</strain>
    </source>
</reference>
<dbReference type="EMBL" id="CP036401">
    <property type="protein sequence ID" value="QBI00501.1"/>
    <property type="molecule type" value="Genomic_DNA"/>
</dbReference>
<dbReference type="RefSeq" id="WP_131144637.1">
    <property type="nucleotide sequence ID" value="NZ_BMWV01000002.1"/>
</dbReference>
<keyword evidence="4" id="KW-1185">Reference proteome</keyword>
<evidence type="ECO:0000313" key="4">
    <source>
        <dbReference type="Proteomes" id="UP000292307"/>
    </source>
</evidence>
<gene>
    <name evidence="3" type="ORF">EYF70_06250</name>
    <name evidence="2" type="ORF">GCM10007387_13830</name>
</gene>
<protein>
    <recommendedName>
        <fullName evidence="6">Tetratricopeptide repeat protein</fullName>
    </recommendedName>
</protein>
<proteinExistence type="predicted"/>
<dbReference type="EMBL" id="BMWV01000002">
    <property type="protein sequence ID" value="GGY32825.1"/>
    <property type="molecule type" value="Genomic_DNA"/>
</dbReference>
<dbReference type="Proteomes" id="UP000292307">
    <property type="component" value="Chromosome"/>
</dbReference>
<reference evidence="3 4" key="2">
    <citation type="submission" date="2019-02" db="EMBL/GenBank/DDBJ databases">
        <title>Draft Genome Sequences of Six Type Strains of the Genus Massilia.</title>
        <authorList>
            <person name="Miess H."/>
            <person name="Frediansyhah A."/>
            <person name="Gross H."/>
        </authorList>
    </citation>
    <scope>NUCLEOTIDE SEQUENCE [LARGE SCALE GENOMIC DNA]</scope>
    <source>
        <strain evidence="3 4">DSM 17472</strain>
    </source>
</reference>
<evidence type="ECO:0000256" key="1">
    <source>
        <dbReference type="SAM" id="SignalP"/>
    </source>
</evidence>
<dbReference type="Proteomes" id="UP000628442">
    <property type="component" value="Unassembled WGS sequence"/>
</dbReference>
<evidence type="ECO:0008006" key="6">
    <source>
        <dbReference type="Google" id="ProtNLM"/>
    </source>
</evidence>
<reference evidence="2" key="1">
    <citation type="journal article" date="2014" name="Int. J. Syst. Evol. Microbiol.">
        <title>Complete genome sequence of Corynebacterium casei LMG S-19264T (=DSM 44701T), isolated from a smear-ripened cheese.</title>
        <authorList>
            <consortium name="US DOE Joint Genome Institute (JGI-PGF)"/>
            <person name="Walter F."/>
            <person name="Albersmeier A."/>
            <person name="Kalinowski J."/>
            <person name="Ruckert C."/>
        </authorList>
    </citation>
    <scope>NUCLEOTIDE SEQUENCE</scope>
    <source>
        <strain evidence="2">KCTC 12343</strain>
    </source>
</reference>
<accession>A0A411WUP4</accession>
<evidence type="ECO:0000313" key="3">
    <source>
        <dbReference type="EMBL" id="QBI00501.1"/>
    </source>
</evidence>
<name>A0A411WUP4_9BURK</name>